<evidence type="ECO:0000256" key="3">
    <source>
        <dbReference type="SAM" id="SignalP"/>
    </source>
</evidence>
<evidence type="ECO:0000256" key="1">
    <source>
        <dbReference type="SAM" id="MobiDB-lite"/>
    </source>
</evidence>
<evidence type="ECO:0000313" key="5">
    <source>
        <dbReference type="Proteomes" id="UP000799778"/>
    </source>
</evidence>
<feature type="region of interest" description="Disordered" evidence="1">
    <location>
        <begin position="296"/>
        <end position="325"/>
    </location>
</feature>
<keyword evidence="2" id="KW-0472">Membrane</keyword>
<organism evidence="4 5">
    <name type="scientific">Aaosphaeria arxii CBS 175.79</name>
    <dbReference type="NCBI Taxonomy" id="1450172"/>
    <lineage>
        <taxon>Eukaryota</taxon>
        <taxon>Fungi</taxon>
        <taxon>Dikarya</taxon>
        <taxon>Ascomycota</taxon>
        <taxon>Pezizomycotina</taxon>
        <taxon>Dothideomycetes</taxon>
        <taxon>Pleosporomycetidae</taxon>
        <taxon>Pleosporales</taxon>
        <taxon>Pleosporales incertae sedis</taxon>
        <taxon>Aaosphaeria</taxon>
    </lineage>
</organism>
<dbReference type="RefSeq" id="XP_033383361.1">
    <property type="nucleotide sequence ID" value="XM_033522119.1"/>
</dbReference>
<reference evidence="4" key="1">
    <citation type="journal article" date="2020" name="Stud. Mycol.">
        <title>101 Dothideomycetes genomes: a test case for predicting lifestyles and emergence of pathogens.</title>
        <authorList>
            <person name="Haridas S."/>
            <person name="Albert R."/>
            <person name="Binder M."/>
            <person name="Bloem J."/>
            <person name="Labutti K."/>
            <person name="Salamov A."/>
            <person name="Andreopoulos B."/>
            <person name="Baker S."/>
            <person name="Barry K."/>
            <person name="Bills G."/>
            <person name="Bluhm B."/>
            <person name="Cannon C."/>
            <person name="Castanera R."/>
            <person name="Culley D."/>
            <person name="Daum C."/>
            <person name="Ezra D."/>
            <person name="Gonzalez J."/>
            <person name="Henrissat B."/>
            <person name="Kuo A."/>
            <person name="Liang C."/>
            <person name="Lipzen A."/>
            <person name="Lutzoni F."/>
            <person name="Magnuson J."/>
            <person name="Mondo S."/>
            <person name="Nolan M."/>
            <person name="Ohm R."/>
            <person name="Pangilinan J."/>
            <person name="Park H.-J."/>
            <person name="Ramirez L."/>
            <person name="Alfaro M."/>
            <person name="Sun H."/>
            <person name="Tritt A."/>
            <person name="Yoshinaga Y."/>
            <person name="Zwiers L.-H."/>
            <person name="Turgeon B."/>
            <person name="Goodwin S."/>
            <person name="Spatafora J."/>
            <person name="Crous P."/>
            <person name="Grigoriev I."/>
        </authorList>
    </citation>
    <scope>NUCLEOTIDE SEQUENCE</scope>
    <source>
        <strain evidence="4">CBS 175.79</strain>
    </source>
</reference>
<feature type="transmembrane region" description="Helical" evidence="2">
    <location>
        <begin position="258"/>
        <end position="281"/>
    </location>
</feature>
<accession>A0A6A5XPF3</accession>
<feature type="signal peptide" evidence="3">
    <location>
        <begin position="1"/>
        <end position="19"/>
    </location>
</feature>
<dbReference type="GeneID" id="54279516"/>
<dbReference type="EMBL" id="ML978070">
    <property type="protein sequence ID" value="KAF2015022.1"/>
    <property type="molecule type" value="Genomic_DNA"/>
</dbReference>
<gene>
    <name evidence="4" type="ORF">BU24DRAFT_226875</name>
</gene>
<keyword evidence="3" id="KW-0732">Signal</keyword>
<keyword evidence="2" id="KW-1133">Transmembrane helix</keyword>
<keyword evidence="2" id="KW-0812">Transmembrane</keyword>
<evidence type="ECO:0000313" key="4">
    <source>
        <dbReference type="EMBL" id="KAF2015022.1"/>
    </source>
</evidence>
<dbReference type="AlphaFoldDB" id="A0A6A5XPF3"/>
<protein>
    <submittedName>
        <fullName evidence="4">Uncharacterized protein</fullName>
    </submittedName>
</protein>
<feature type="compositionally biased region" description="Basic and acidic residues" evidence="1">
    <location>
        <begin position="296"/>
        <end position="313"/>
    </location>
</feature>
<proteinExistence type="predicted"/>
<dbReference type="Proteomes" id="UP000799778">
    <property type="component" value="Unassembled WGS sequence"/>
</dbReference>
<sequence length="339" mass="37598">MTRLSALVATLSLVQGSLAAVAPDITWIQEGFNCIAKLPCVGCPFLVQDTSKGEVEPPWTERKDNNALLLNISLPYDSAFLSINNQPIYSNPTYKLPIIYANQVLSDISTEDLNNLIATNQLEASHESNFGGGGYFGLSYRASVRHISKSAAVLYQFDVEELSNGLTEKDTQFKLSDRNQKMLEIILLQRPVYAATEPPTFEIIKAALVPRSNNPVASKDLQKTMVFKDWDSFGKKGTTAHLLTSWGDSFMHWMDSGVWALFIFVFAVVGLFCVVCLLCVFGCDLWATDDYEQAQHGKARDERRRGKHGDVESGRPQFKSAEELGLMGRSKVVGVGKRD</sequence>
<name>A0A6A5XPF3_9PLEO</name>
<feature type="chain" id="PRO_5025399652" evidence="3">
    <location>
        <begin position="20"/>
        <end position="339"/>
    </location>
</feature>
<dbReference type="OrthoDB" id="3791536at2759"/>
<evidence type="ECO:0000256" key="2">
    <source>
        <dbReference type="SAM" id="Phobius"/>
    </source>
</evidence>
<keyword evidence="5" id="KW-1185">Reference proteome</keyword>